<evidence type="ECO:0000256" key="6">
    <source>
        <dbReference type="ARBA" id="ARBA00022824"/>
    </source>
</evidence>
<evidence type="ECO:0000256" key="7">
    <source>
        <dbReference type="ARBA" id="ARBA00022848"/>
    </source>
</evidence>
<dbReference type="PANTHER" id="PTHR24300:SF302">
    <property type="entry name" value="CYTOCHROME P450"/>
    <property type="match status" value="1"/>
</dbReference>
<keyword evidence="4 12" id="KW-0349">Heme</keyword>
<keyword evidence="6" id="KW-0256">Endoplasmic reticulum</keyword>
<dbReference type="PRINTS" id="PR00463">
    <property type="entry name" value="EP450I"/>
</dbReference>
<comment type="subcellular location">
    <subcellularLocation>
        <location evidence="2">Microsome membrane</location>
    </subcellularLocation>
</comment>
<dbReference type="Pfam" id="PF00067">
    <property type="entry name" value="p450"/>
    <property type="match status" value="1"/>
</dbReference>
<dbReference type="GO" id="GO:0016712">
    <property type="term" value="F:oxidoreductase activity, acting on paired donors, with incorporation or reduction of molecular oxygen, reduced flavin or flavoprotein as one donor, and incorporation of one atom of oxygen"/>
    <property type="evidence" value="ECO:0007669"/>
    <property type="project" value="TreeGrafter"/>
</dbReference>
<organism evidence="14 15">
    <name type="scientific">Eleutherodactylus coqui</name>
    <name type="common">Puerto Rican coqui</name>
    <dbReference type="NCBI Taxonomy" id="57060"/>
    <lineage>
        <taxon>Eukaryota</taxon>
        <taxon>Metazoa</taxon>
        <taxon>Chordata</taxon>
        <taxon>Craniata</taxon>
        <taxon>Vertebrata</taxon>
        <taxon>Euteleostomi</taxon>
        <taxon>Amphibia</taxon>
        <taxon>Batrachia</taxon>
        <taxon>Anura</taxon>
        <taxon>Neobatrachia</taxon>
        <taxon>Hyloidea</taxon>
        <taxon>Eleutherodactylidae</taxon>
        <taxon>Eleutherodactylinae</taxon>
        <taxon>Eleutherodactylus</taxon>
        <taxon>Eleutherodactylus</taxon>
    </lineage>
</organism>
<dbReference type="InterPro" id="IPR050182">
    <property type="entry name" value="Cytochrome_P450_fam2"/>
</dbReference>
<keyword evidence="7" id="KW-0492">Microsome</keyword>
<name>A0A8J6BLE0_ELECQ</name>
<evidence type="ECO:0000256" key="10">
    <source>
        <dbReference type="ARBA" id="ARBA00023033"/>
    </source>
</evidence>
<reference evidence="14" key="1">
    <citation type="thesis" date="2020" institute="ProQuest LLC" country="789 East Eisenhower Parkway, Ann Arbor, MI, USA">
        <title>Comparative Genomics and Chromosome Evolution.</title>
        <authorList>
            <person name="Mudd A.B."/>
        </authorList>
    </citation>
    <scope>NUCLEOTIDE SEQUENCE</scope>
    <source>
        <strain evidence="14">HN-11 Male</strain>
        <tissue evidence="14">Kidney and liver</tissue>
    </source>
</reference>
<accession>A0A8J6BLE0</accession>
<evidence type="ECO:0000256" key="2">
    <source>
        <dbReference type="ARBA" id="ARBA00004524"/>
    </source>
</evidence>
<gene>
    <name evidence="14" type="ORF">GDO78_014279</name>
</gene>
<dbReference type="EMBL" id="WNTK01011801">
    <property type="protein sequence ID" value="KAG9462358.1"/>
    <property type="molecule type" value="Genomic_DNA"/>
</dbReference>
<dbReference type="GO" id="GO:0046222">
    <property type="term" value="P:aflatoxin metabolic process"/>
    <property type="evidence" value="ECO:0007669"/>
    <property type="project" value="UniProtKB-ARBA"/>
</dbReference>
<proteinExistence type="inferred from homology"/>
<evidence type="ECO:0000256" key="1">
    <source>
        <dbReference type="ARBA" id="ARBA00001971"/>
    </source>
</evidence>
<comment type="cofactor">
    <cofactor evidence="1 12">
        <name>heme</name>
        <dbReference type="ChEBI" id="CHEBI:30413"/>
    </cofactor>
</comment>
<evidence type="ECO:0000256" key="13">
    <source>
        <dbReference type="RuleBase" id="RU000461"/>
    </source>
</evidence>
<feature type="binding site" description="axial binding residue" evidence="12">
    <location>
        <position position="363"/>
    </location>
    <ligand>
        <name>heme</name>
        <dbReference type="ChEBI" id="CHEBI:30413"/>
    </ligand>
    <ligandPart>
        <name>Fe</name>
        <dbReference type="ChEBI" id="CHEBI:18248"/>
    </ligandPart>
</feature>
<dbReference type="InterPro" id="IPR017972">
    <property type="entry name" value="Cyt_P450_CS"/>
</dbReference>
<evidence type="ECO:0000313" key="14">
    <source>
        <dbReference type="EMBL" id="KAG9462358.1"/>
    </source>
</evidence>
<keyword evidence="11" id="KW-0472">Membrane</keyword>
<dbReference type="InterPro" id="IPR036396">
    <property type="entry name" value="Cyt_P450_sf"/>
</dbReference>
<evidence type="ECO:0000313" key="15">
    <source>
        <dbReference type="Proteomes" id="UP000770717"/>
    </source>
</evidence>
<dbReference type="GO" id="GO:0006805">
    <property type="term" value="P:xenobiotic metabolic process"/>
    <property type="evidence" value="ECO:0007669"/>
    <property type="project" value="TreeGrafter"/>
</dbReference>
<sequence length="417" mass="47396">MTKTVVLCGYETIKDALINHADAFSDRPITPVTDKLLGNNGVVFSSGENWKVMRRFALSALRDYGMGRKAIENKIIEEAECLVQKLKSYEGKPFDNLTCINAAVANIIVSILLSHRFEYEDPTILRLMGVTNENVRLLGSPWIRMYNSFPSLMDWLPGAHRTVFGNIREFQKFIRATFTKQKKELDVNDQRNLVDAFLAKQQEGKPESEYYHNDNLTVLVGNLFAAGMETTSTTLRWGLLLMIKYPEIQQKVHNEIERVIGLAPPQMEHRKQMPYTDAVINEIQRFGDIVPGNLPRATTEDVTFRGYFLPKGTLVIPLLHSTLRDKTYFEKPEEFYPEHFLDSKGNFKKNEAFIPFSIGKRSCAGETLAKMELFLFFTTLLQNFTFKPTAGAKLDLSPALGATNSPKPFEICATSRK</sequence>
<dbReference type="InterPro" id="IPR001128">
    <property type="entry name" value="Cyt_P450"/>
</dbReference>
<dbReference type="GO" id="GO:0005737">
    <property type="term" value="C:cytoplasm"/>
    <property type="evidence" value="ECO:0007669"/>
    <property type="project" value="TreeGrafter"/>
</dbReference>
<evidence type="ECO:0000256" key="8">
    <source>
        <dbReference type="ARBA" id="ARBA00023002"/>
    </source>
</evidence>
<keyword evidence="8 13" id="KW-0560">Oxidoreductase</keyword>
<keyword evidence="15" id="KW-1185">Reference proteome</keyword>
<keyword evidence="9 12" id="KW-0408">Iron</keyword>
<evidence type="ECO:0000256" key="11">
    <source>
        <dbReference type="ARBA" id="ARBA00023136"/>
    </source>
</evidence>
<dbReference type="OrthoDB" id="1055148at2759"/>
<dbReference type="GO" id="GO:0006082">
    <property type="term" value="P:organic acid metabolic process"/>
    <property type="evidence" value="ECO:0007669"/>
    <property type="project" value="TreeGrafter"/>
</dbReference>
<dbReference type="FunFam" id="1.10.630.10:FF:000010">
    <property type="entry name" value="cytochrome P450 2W1 isoform X2"/>
    <property type="match status" value="1"/>
</dbReference>
<keyword evidence="5 12" id="KW-0479">Metal-binding</keyword>
<dbReference type="PRINTS" id="PR00385">
    <property type="entry name" value="P450"/>
</dbReference>
<comment type="caution">
    <text evidence="14">The sequence shown here is derived from an EMBL/GenBank/DDBJ whole genome shotgun (WGS) entry which is preliminary data.</text>
</comment>
<evidence type="ECO:0000256" key="12">
    <source>
        <dbReference type="PIRSR" id="PIRSR602401-1"/>
    </source>
</evidence>
<evidence type="ECO:0000256" key="4">
    <source>
        <dbReference type="ARBA" id="ARBA00022617"/>
    </source>
</evidence>
<dbReference type="GO" id="GO:0005506">
    <property type="term" value="F:iron ion binding"/>
    <property type="evidence" value="ECO:0007669"/>
    <property type="project" value="InterPro"/>
</dbReference>
<dbReference type="SUPFAM" id="SSF48264">
    <property type="entry name" value="Cytochrome P450"/>
    <property type="match status" value="1"/>
</dbReference>
<dbReference type="Proteomes" id="UP000770717">
    <property type="component" value="Unassembled WGS sequence"/>
</dbReference>
<dbReference type="InterPro" id="IPR002401">
    <property type="entry name" value="Cyt_P450_E_grp-I"/>
</dbReference>
<dbReference type="AlphaFoldDB" id="A0A8J6BLE0"/>
<dbReference type="PROSITE" id="PS00086">
    <property type="entry name" value="CYTOCHROME_P450"/>
    <property type="match status" value="1"/>
</dbReference>
<dbReference type="PANTHER" id="PTHR24300">
    <property type="entry name" value="CYTOCHROME P450 508A4-RELATED"/>
    <property type="match status" value="1"/>
</dbReference>
<dbReference type="GO" id="GO:0020037">
    <property type="term" value="F:heme binding"/>
    <property type="evidence" value="ECO:0007669"/>
    <property type="project" value="InterPro"/>
</dbReference>
<comment type="similarity">
    <text evidence="3 13">Belongs to the cytochrome P450 family.</text>
</comment>
<dbReference type="Gene3D" id="1.10.630.10">
    <property type="entry name" value="Cytochrome P450"/>
    <property type="match status" value="1"/>
</dbReference>
<protein>
    <submittedName>
        <fullName evidence="14">Uncharacterized protein</fullName>
    </submittedName>
</protein>
<evidence type="ECO:0000256" key="5">
    <source>
        <dbReference type="ARBA" id="ARBA00022723"/>
    </source>
</evidence>
<evidence type="ECO:0000256" key="3">
    <source>
        <dbReference type="ARBA" id="ARBA00010617"/>
    </source>
</evidence>
<evidence type="ECO:0000256" key="9">
    <source>
        <dbReference type="ARBA" id="ARBA00023004"/>
    </source>
</evidence>
<keyword evidence="10 13" id="KW-0503">Monooxygenase</keyword>